<feature type="domain" description="Periplasmic binding protein" evidence="4">
    <location>
        <begin position="51"/>
        <end position="315"/>
    </location>
</feature>
<evidence type="ECO:0000313" key="6">
    <source>
        <dbReference type="Proteomes" id="UP000028680"/>
    </source>
</evidence>
<dbReference type="InterPro" id="IPR025997">
    <property type="entry name" value="SBP_2_dom"/>
</dbReference>
<comment type="subcellular location">
    <subcellularLocation>
        <location evidence="1">Cell envelope</location>
    </subcellularLocation>
</comment>
<gene>
    <name evidence="5" type="ORF">RCA23_c16400</name>
</gene>
<evidence type="ECO:0000313" key="5">
    <source>
        <dbReference type="EMBL" id="AII87176.1"/>
    </source>
</evidence>
<protein>
    <submittedName>
        <fullName evidence="5">Sugar (Ribose) ABC transporter periplasmic binding protein</fullName>
    </submittedName>
</protein>
<dbReference type="EMBL" id="CP003984">
    <property type="protein sequence ID" value="AII87176.1"/>
    <property type="molecule type" value="Genomic_DNA"/>
</dbReference>
<evidence type="ECO:0000256" key="1">
    <source>
        <dbReference type="ARBA" id="ARBA00004196"/>
    </source>
</evidence>
<reference evidence="5 6" key="1">
    <citation type="journal article" date="2014" name="ISME J.">
        <title>Adaptation of an abundant Roseobacter RCA organism to pelagic systems revealed by genomic and transcriptomic analyses.</title>
        <authorList>
            <person name="Voget S."/>
            <person name="Wemheuer B."/>
            <person name="Brinkhoff T."/>
            <person name="Vollmers J."/>
            <person name="Dietrich S."/>
            <person name="Giebel H.A."/>
            <person name="Beardsley C."/>
            <person name="Sardemann C."/>
            <person name="Bakenhus I."/>
            <person name="Billerbeck S."/>
            <person name="Daniel R."/>
            <person name="Simon M."/>
        </authorList>
    </citation>
    <scope>NUCLEOTIDE SEQUENCE [LARGE SCALE GENOMIC DNA]</scope>
    <source>
        <strain evidence="5 6">RCA23</strain>
    </source>
</reference>
<comment type="similarity">
    <text evidence="2">Belongs to the bacterial solute-binding protein 2 family.</text>
</comment>
<dbReference type="PANTHER" id="PTHR46847">
    <property type="entry name" value="D-ALLOSE-BINDING PERIPLASMIC PROTEIN-RELATED"/>
    <property type="match status" value="1"/>
</dbReference>
<dbReference type="GO" id="GO:0030313">
    <property type="term" value="C:cell envelope"/>
    <property type="evidence" value="ECO:0007669"/>
    <property type="project" value="UniProtKB-SubCell"/>
</dbReference>
<proteinExistence type="inferred from homology"/>
<dbReference type="Pfam" id="PF13407">
    <property type="entry name" value="Peripla_BP_4"/>
    <property type="match status" value="1"/>
</dbReference>
<accession>A0AAN0VII4</accession>
<dbReference type="AlphaFoldDB" id="A0AAN0VII4"/>
<dbReference type="InterPro" id="IPR028082">
    <property type="entry name" value="Peripla_BP_I"/>
</dbReference>
<evidence type="ECO:0000259" key="4">
    <source>
        <dbReference type="Pfam" id="PF13407"/>
    </source>
</evidence>
<name>A0AAN0VII4_9RHOB</name>
<keyword evidence="3" id="KW-0732">Signal</keyword>
<dbReference type="SUPFAM" id="SSF53822">
    <property type="entry name" value="Periplasmic binding protein-like I"/>
    <property type="match status" value="1"/>
</dbReference>
<dbReference type="GO" id="GO:0030246">
    <property type="term" value="F:carbohydrate binding"/>
    <property type="evidence" value="ECO:0007669"/>
    <property type="project" value="UniProtKB-ARBA"/>
</dbReference>
<dbReference type="PANTHER" id="PTHR46847:SF1">
    <property type="entry name" value="D-ALLOSE-BINDING PERIPLASMIC PROTEIN-RELATED"/>
    <property type="match status" value="1"/>
</dbReference>
<evidence type="ECO:0000256" key="3">
    <source>
        <dbReference type="ARBA" id="ARBA00022729"/>
    </source>
</evidence>
<dbReference type="KEGG" id="ptp:RCA23_c16400"/>
<dbReference type="Gene3D" id="3.40.50.2300">
    <property type="match status" value="2"/>
</dbReference>
<keyword evidence="6" id="KW-1185">Reference proteome</keyword>
<organism evidence="5 6">
    <name type="scientific">Planktomarina temperata RCA23</name>
    <dbReference type="NCBI Taxonomy" id="666509"/>
    <lineage>
        <taxon>Bacteria</taxon>
        <taxon>Pseudomonadati</taxon>
        <taxon>Pseudomonadota</taxon>
        <taxon>Alphaproteobacteria</taxon>
        <taxon>Rhodobacterales</taxon>
        <taxon>Paracoccaceae</taxon>
        <taxon>Planktomarina</taxon>
    </lineage>
</organism>
<dbReference type="Proteomes" id="UP000028680">
    <property type="component" value="Chromosome"/>
</dbReference>
<evidence type="ECO:0000256" key="2">
    <source>
        <dbReference type="ARBA" id="ARBA00007639"/>
    </source>
</evidence>
<sequence>MAGSKRSQYFGQPGKLHCAPGTFWERTMKKLLLATGLTALMGTTAAAQEIGATFSRFDDNWLTVLRTGMVEYAGTIDGLSYQQEDASDDLAKQIDQVRNFVASGVDAIIVNIVDTSAGAAVSAAAGDTPLVYVNREPDNVDVLPATQAFVASNEIESGTLSAFEICKNLRADGKAGGARGYLMNGQLSNQAAVQRSKDVHDVIGMDMCNFMTIIDEQTANWSRDEAQDLMTNWMSSGEPFDFVLANNDEMAIGAIQAMKAAGMDMADVQVGGVDASQDALLAMAAGDYDVTVFQDSVGQGTGSIDTALRLIAGEKVDKKVYIPFVLVTPDNMGDFLDKN</sequence>